<dbReference type="OrthoDB" id="8418918at2"/>
<organism evidence="2 3">
    <name type="scientific">Martelella mediterranea DSM 17316</name>
    <dbReference type="NCBI Taxonomy" id="1122214"/>
    <lineage>
        <taxon>Bacteria</taxon>
        <taxon>Pseudomonadati</taxon>
        <taxon>Pseudomonadota</taxon>
        <taxon>Alphaproteobacteria</taxon>
        <taxon>Hyphomicrobiales</taxon>
        <taxon>Aurantimonadaceae</taxon>
        <taxon>Martelella</taxon>
    </lineage>
</organism>
<dbReference type="GO" id="GO:0006629">
    <property type="term" value="P:lipid metabolic process"/>
    <property type="evidence" value="ECO:0007669"/>
    <property type="project" value="InterPro"/>
</dbReference>
<proteinExistence type="predicted"/>
<sequence length="289" mass="30738">MSHNSGLHLELNGRRTRLKWHQLRKRLADPVFSLAVMAEGFAVGASMELDLRVRADGGFAVVHDDTLESETDGRGLVSASRREDLEGVRYAVGGEPLILSEDLARLLSGAHPDTLVQFDMKSDLGVIGSAGLAHLVQIIGANAANIIVSATDLALIAAMRETMPEVARGIDPSEDIWEAWEKDGLSAASDVLDAALAGPTAAGTIYLHYPLVLKAADNGLDMIAASHDAGLLVDAWTFNPARPDEGLTEAEIETVRRLLELGADQITTDEAPLLEAAWRAAGHTVSAPD</sequence>
<dbReference type="STRING" id="1122214.Mame_00294"/>
<evidence type="ECO:0000313" key="2">
    <source>
        <dbReference type="EMBL" id="AQZ49677.1"/>
    </source>
</evidence>
<feature type="domain" description="GP-PDE" evidence="1">
    <location>
        <begin position="34"/>
        <end position="270"/>
    </location>
</feature>
<dbReference type="Gene3D" id="3.20.20.190">
    <property type="entry name" value="Phosphatidylinositol (PI) phosphodiesterase"/>
    <property type="match status" value="1"/>
</dbReference>
<dbReference type="InterPro" id="IPR017946">
    <property type="entry name" value="PLC-like_Pdiesterase_TIM-brl"/>
</dbReference>
<keyword evidence="3" id="KW-1185">Reference proteome</keyword>
<dbReference type="GO" id="GO:0008081">
    <property type="term" value="F:phosphoric diester hydrolase activity"/>
    <property type="evidence" value="ECO:0007669"/>
    <property type="project" value="InterPro"/>
</dbReference>
<protein>
    <submittedName>
        <fullName evidence="2">Cytoplasmic glycerophosphodiester phosphodiesterase</fullName>
    </submittedName>
</protein>
<evidence type="ECO:0000313" key="3">
    <source>
        <dbReference type="Proteomes" id="UP000191135"/>
    </source>
</evidence>
<dbReference type="EMBL" id="CP020330">
    <property type="protein sequence ID" value="AQZ49677.1"/>
    <property type="molecule type" value="Genomic_DNA"/>
</dbReference>
<dbReference type="AlphaFoldDB" id="A0A1U9YW60"/>
<evidence type="ECO:0000259" key="1">
    <source>
        <dbReference type="Pfam" id="PF03009"/>
    </source>
</evidence>
<dbReference type="Pfam" id="PF03009">
    <property type="entry name" value="GDPD"/>
    <property type="match status" value="1"/>
</dbReference>
<name>A0A1U9YW60_9HYPH</name>
<accession>A0A1U9YW60</accession>
<reference evidence="2 3" key="1">
    <citation type="submission" date="2017-03" db="EMBL/GenBank/DDBJ databases">
        <title>Foreign affairs: Plasmid Transfer between Roseobacters and Rhizobia.</title>
        <authorList>
            <person name="Bartling P."/>
            <person name="Bunk B."/>
            <person name="Overmann J."/>
            <person name="Brinkmann H."/>
            <person name="Petersen J."/>
        </authorList>
    </citation>
    <scope>NUCLEOTIDE SEQUENCE [LARGE SCALE GENOMIC DNA]</scope>
    <source>
        <strain evidence="2 3">MACL11</strain>
    </source>
</reference>
<dbReference type="InterPro" id="IPR030395">
    <property type="entry name" value="GP_PDE_dom"/>
</dbReference>
<dbReference type="RefSeq" id="WP_018064711.1">
    <property type="nucleotide sequence ID" value="NZ_AQWH01000008.1"/>
</dbReference>
<dbReference type="SUPFAM" id="SSF51695">
    <property type="entry name" value="PLC-like phosphodiesterases"/>
    <property type="match status" value="1"/>
</dbReference>
<dbReference type="KEGG" id="mmed:Mame_00294"/>
<gene>
    <name evidence="2" type="ORF">Mame_00294</name>
</gene>
<dbReference type="eggNOG" id="COG0584">
    <property type="taxonomic scope" value="Bacteria"/>
</dbReference>
<dbReference type="Proteomes" id="UP000191135">
    <property type="component" value="Chromosome"/>
</dbReference>